<dbReference type="Pfam" id="PF07221">
    <property type="entry name" value="GlcNAc_2-epim"/>
    <property type="match status" value="1"/>
</dbReference>
<dbReference type="RefSeq" id="WP_163459199.1">
    <property type="nucleotide sequence ID" value="NZ_JAAGOH010000028.1"/>
</dbReference>
<evidence type="ECO:0000313" key="4">
    <source>
        <dbReference type="Proteomes" id="UP000484255"/>
    </source>
</evidence>
<proteinExistence type="inferred from homology"/>
<sequence>MRDLPDFRSPDFLRAHIQHTLAFYAPRNLDASGGFFHFYRDDGTVYERVERHLVSSTRFVFNHAMAWRHFGQPEDQRRARHGLRFLSQGHQFEPGRGCPSLEGPNPGHAWRVRWDGQRAELLDGTLHAYGQAFVLLAHAHALMAGVDEARAGLQATAERLEARFWEPAQGLYADEIAPDGTLQPYRGQNANMHGCEAMLAAHEATGEAFYLQRALTLAESVTQRLAGLADGLVWEHYRHDARGAWVVDWDYNREDKTNIFRPWGFQTGHLTEWTKLLLQLRARLAAGAQPEPTWLLPTARHFFDTAMARGWDGVHGGLVYGFGPDGAVCDADKYFWVQAESLAAAAGLAVATGEAAYWQWYDRLWAYAWAHMIDHRHGAWYRIRTPDNRAYSDEKSPAGKTDYHTMGACYDVLRFLGA</sequence>
<comment type="caution">
    <text evidence="3">The sequence shown here is derived from an EMBL/GenBank/DDBJ whole genome shotgun (WGS) entry which is preliminary data.</text>
</comment>
<comment type="similarity">
    <text evidence="1">Belongs to the N-acylglucosamine 2-epimerase family.</text>
</comment>
<evidence type="ECO:0000313" key="3">
    <source>
        <dbReference type="EMBL" id="NDY93151.1"/>
    </source>
</evidence>
<name>A0A7C9PK22_9BURK</name>
<evidence type="ECO:0000256" key="1">
    <source>
        <dbReference type="ARBA" id="ARBA00008558"/>
    </source>
</evidence>
<dbReference type="Proteomes" id="UP000484255">
    <property type="component" value="Unassembled WGS sequence"/>
</dbReference>
<dbReference type="PANTHER" id="PTHR15108">
    <property type="entry name" value="N-ACYLGLUCOSAMINE-2-EPIMERASE"/>
    <property type="match status" value="1"/>
</dbReference>
<gene>
    <name evidence="3" type="ORF">G3A44_18315</name>
</gene>
<keyword evidence="2 3" id="KW-0413">Isomerase</keyword>
<dbReference type="FunFam" id="1.50.10.10:FF:000057">
    <property type="entry name" value="N-acylglucosamine 2-epimerase"/>
    <property type="match status" value="1"/>
</dbReference>
<dbReference type="InterPro" id="IPR008928">
    <property type="entry name" value="6-hairpin_glycosidase_sf"/>
</dbReference>
<accession>A0A7C9PK22</accession>
<organism evidence="3 4">
    <name type="scientific">Ideonella livida</name>
    <dbReference type="NCBI Taxonomy" id="2707176"/>
    <lineage>
        <taxon>Bacteria</taxon>
        <taxon>Pseudomonadati</taxon>
        <taxon>Pseudomonadota</taxon>
        <taxon>Betaproteobacteria</taxon>
        <taxon>Burkholderiales</taxon>
        <taxon>Sphaerotilaceae</taxon>
        <taxon>Ideonella</taxon>
    </lineage>
</organism>
<dbReference type="InterPro" id="IPR012341">
    <property type="entry name" value="6hp_glycosidase-like_sf"/>
</dbReference>
<dbReference type="AlphaFoldDB" id="A0A7C9PK22"/>
<keyword evidence="4" id="KW-1185">Reference proteome</keyword>
<dbReference type="EMBL" id="JAAGOH010000028">
    <property type="protein sequence ID" value="NDY93151.1"/>
    <property type="molecule type" value="Genomic_DNA"/>
</dbReference>
<dbReference type="SUPFAM" id="SSF48208">
    <property type="entry name" value="Six-hairpin glycosidases"/>
    <property type="match status" value="1"/>
</dbReference>
<dbReference type="Gene3D" id="1.50.10.10">
    <property type="match status" value="1"/>
</dbReference>
<dbReference type="InterPro" id="IPR010819">
    <property type="entry name" value="AGE/CE"/>
</dbReference>
<reference evidence="3 4" key="1">
    <citation type="submission" date="2020-02" db="EMBL/GenBank/DDBJ databases">
        <title>Ideonella bacterium strain TBM-1.</title>
        <authorList>
            <person name="Chen W.-M."/>
        </authorList>
    </citation>
    <scope>NUCLEOTIDE SEQUENCE [LARGE SCALE GENOMIC DNA]</scope>
    <source>
        <strain evidence="3 4">TBM-1</strain>
    </source>
</reference>
<dbReference type="GO" id="GO:0005975">
    <property type="term" value="P:carbohydrate metabolic process"/>
    <property type="evidence" value="ECO:0007669"/>
    <property type="project" value="InterPro"/>
</dbReference>
<protein>
    <submittedName>
        <fullName evidence="3">AGE family epimerase/isomerase</fullName>
    </submittedName>
</protein>
<dbReference type="GO" id="GO:0016853">
    <property type="term" value="F:isomerase activity"/>
    <property type="evidence" value="ECO:0007669"/>
    <property type="project" value="UniProtKB-KW"/>
</dbReference>
<evidence type="ECO:0000256" key="2">
    <source>
        <dbReference type="ARBA" id="ARBA00023235"/>
    </source>
</evidence>